<name>A0A560BWM7_AZOBR</name>
<dbReference type="Proteomes" id="UP000318529">
    <property type="component" value="Unassembled WGS sequence"/>
</dbReference>
<comment type="similarity">
    <text evidence="5">Belongs to the GHMP kinase family.</text>
</comment>
<dbReference type="InterPro" id="IPR014606">
    <property type="entry name" value="Heptose_7-P_kinase"/>
</dbReference>
<keyword evidence="3 8" id="KW-0418">Kinase</keyword>
<keyword evidence="4" id="KW-0067">ATP-binding</keyword>
<evidence type="ECO:0000256" key="3">
    <source>
        <dbReference type="ARBA" id="ARBA00022777"/>
    </source>
</evidence>
<evidence type="ECO:0000259" key="7">
    <source>
        <dbReference type="Pfam" id="PF08544"/>
    </source>
</evidence>
<proteinExistence type="inferred from homology"/>
<keyword evidence="2" id="KW-0547">Nucleotide-binding</keyword>
<evidence type="ECO:0000256" key="4">
    <source>
        <dbReference type="ARBA" id="ARBA00022840"/>
    </source>
</evidence>
<accession>A0A560BWM7</accession>
<dbReference type="Pfam" id="PF08544">
    <property type="entry name" value="GHMP_kinases_C"/>
    <property type="match status" value="1"/>
</dbReference>
<dbReference type="AlphaFoldDB" id="A0A560BWM7"/>
<dbReference type="InterPro" id="IPR020568">
    <property type="entry name" value="Ribosomal_Su5_D2-typ_SF"/>
</dbReference>
<evidence type="ECO:0000256" key="1">
    <source>
        <dbReference type="ARBA" id="ARBA00022679"/>
    </source>
</evidence>
<comment type="caution">
    <text evidence="8">The sequence shown here is derived from an EMBL/GenBank/DDBJ whole genome shotgun (WGS) entry which is preliminary data.</text>
</comment>
<dbReference type="PANTHER" id="PTHR32463">
    <property type="entry name" value="L-FUCOSE KINASE"/>
    <property type="match status" value="1"/>
</dbReference>
<dbReference type="PANTHER" id="PTHR32463:SF0">
    <property type="entry name" value="L-FUCOSE KINASE"/>
    <property type="match status" value="1"/>
</dbReference>
<dbReference type="InterPro" id="IPR036554">
    <property type="entry name" value="GHMP_kinase_C_sf"/>
</dbReference>
<dbReference type="EMBL" id="VITH01000016">
    <property type="protein sequence ID" value="TWA77016.1"/>
    <property type="molecule type" value="Genomic_DNA"/>
</dbReference>
<dbReference type="PIRSF" id="PIRSF036406">
    <property type="entry name" value="Hept_kin"/>
    <property type="match status" value="1"/>
</dbReference>
<evidence type="ECO:0000259" key="6">
    <source>
        <dbReference type="Pfam" id="PF00288"/>
    </source>
</evidence>
<dbReference type="InterPro" id="IPR001174">
    <property type="entry name" value="HddA/FKP"/>
</dbReference>
<evidence type="ECO:0000256" key="2">
    <source>
        <dbReference type="ARBA" id="ARBA00022741"/>
    </source>
</evidence>
<dbReference type="Pfam" id="PF00288">
    <property type="entry name" value="GHMP_kinases_N"/>
    <property type="match status" value="1"/>
</dbReference>
<dbReference type="GO" id="GO:0042352">
    <property type="term" value="P:GDP-L-fucose salvage"/>
    <property type="evidence" value="ECO:0007669"/>
    <property type="project" value="TreeGrafter"/>
</dbReference>
<dbReference type="InterPro" id="IPR006204">
    <property type="entry name" value="GHMP_kinase_N_dom"/>
</dbReference>
<feature type="domain" description="GHMP kinase C-terminal" evidence="7">
    <location>
        <begin position="231"/>
        <end position="306"/>
    </location>
</feature>
<feature type="domain" description="GHMP kinase N-terminal" evidence="6">
    <location>
        <begin position="74"/>
        <end position="155"/>
    </location>
</feature>
<protein>
    <submittedName>
        <fullName evidence="8">D-glycero-alpha-D-manno-heptose-7-phosphate kinase</fullName>
    </submittedName>
</protein>
<evidence type="ECO:0000313" key="8">
    <source>
        <dbReference type="EMBL" id="TWA77016.1"/>
    </source>
</evidence>
<reference evidence="8 9" key="1">
    <citation type="submission" date="2019-06" db="EMBL/GenBank/DDBJ databases">
        <title>Genomic Encyclopedia of Type Strains, Phase IV (KMG-V): Genome sequencing to study the core and pangenomes of soil and plant-associated prokaryotes.</title>
        <authorList>
            <person name="Whitman W."/>
        </authorList>
    </citation>
    <scope>NUCLEOTIDE SEQUENCE [LARGE SCALE GENOMIC DNA]</scope>
    <source>
        <strain evidence="8 9">BR 11650</strain>
    </source>
</reference>
<evidence type="ECO:0000313" key="9">
    <source>
        <dbReference type="Proteomes" id="UP000318529"/>
    </source>
</evidence>
<dbReference type="SUPFAM" id="SSF54211">
    <property type="entry name" value="Ribosomal protein S5 domain 2-like"/>
    <property type="match status" value="1"/>
</dbReference>
<dbReference type="PRINTS" id="PR00960">
    <property type="entry name" value="LMBPPROTEIN"/>
</dbReference>
<dbReference type="Gene3D" id="3.30.230.120">
    <property type="match status" value="1"/>
</dbReference>
<dbReference type="GO" id="GO:0005524">
    <property type="term" value="F:ATP binding"/>
    <property type="evidence" value="ECO:0007669"/>
    <property type="project" value="UniProtKB-KW"/>
</dbReference>
<dbReference type="InterPro" id="IPR013750">
    <property type="entry name" value="GHMP_kinase_C_dom"/>
</dbReference>
<dbReference type="GO" id="GO:0050201">
    <property type="term" value="F:fucokinase activity"/>
    <property type="evidence" value="ECO:0007669"/>
    <property type="project" value="TreeGrafter"/>
</dbReference>
<evidence type="ECO:0000256" key="5">
    <source>
        <dbReference type="ARBA" id="ARBA00038121"/>
    </source>
</evidence>
<dbReference type="RefSeq" id="WP_145689610.1">
    <property type="nucleotide sequence ID" value="NZ_VITH01000016.1"/>
</dbReference>
<organism evidence="8 9">
    <name type="scientific">Azospirillum brasilense</name>
    <dbReference type="NCBI Taxonomy" id="192"/>
    <lineage>
        <taxon>Bacteria</taxon>
        <taxon>Pseudomonadati</taxon>
        <taxon>Pseudomonadota</taxon>
        <taxon>Alphaproteobacteria</taxon>
        <taxon>Rhodospirillales</taxon>
        <taxon>Azospirillaceae</taxon>
        <taxon>Azospirillum</taxon>
    </lineage>
</organism>
<sequence>MIISKTPLRMSFMGGGSDLPSFYRQHGGLVISTAIDKYVFVNVNPKFDDGVRVSYSVTETVGSAKEVAHPLVRASCAQLGIAGGLEITSIADIPASGTGLGSSSSFTVGLLHALSAYQGAYMAADDLARGACHIEIDVCGEPIGKQDQYAAAFGGLNAIEFHPNDTVTVTPVVCDPAAQQRFEESILVFYTGRTRSASNILKQQSEKSASNTATIASLQTMVSLAQDFLNYLRAGNTDILGEILHEGWVLKRGLSQGITDEAIDGFYERARAEGATGGKLLGAGGGGFLMIYAPPERHEAITRALSDLRRIDMPFAREGSKIIFYQPPVRKAAAPKRAERVLELT</sequence>
<gene>
    <name evidence="8" type="ORF">FBZ83_1168</name>
</gene>
<dbReference type="SUPFAM" id="SSF55060">
    <property type="entry name" value="GHMP Kinase, C-terminal domain"/>
    <property type="match status" value="1"/>
</dbReference>
<dbReference type="InterPro" id="IPR052203">
    <property type="entry name" value="GHMP_Kinase-Related"/>
</dbReference>
<keyword evidence="1" id="KW-0808">Transferase</keyword>